<evidence type="ECO:0000256" key="5">
    <source>
        <dbReference type="ARBA" id="ARBA00007434"/>
    </source>
</evidence>
<evidence type="ECO:0000256" key="3">
    <source>
        <dbReference type="ARBA" id="ARBA00004496"/>
    </source>
</evidence>
<dbReference type="GO" id="GO:0034450">
    <property type="term" value="F:ubiquitin-ubiquitin ligase activity"/>
    <property type="evidence" value="ECO:0007669"/>
    <property type="project" value="InterPro"/>
</dbReference>
<organism evidence="14 15">
    <name type="scientific">Apiosordaria backusii</name>
    <dbReference type="NCBI Taxonomy" id="314023"/>
    <lineage>
        <taxon>Eukaryota</taxon>
        <taxon>Fungi</taxon>
        <taxon>Dikarya</taxon>
        <taxon>Ascomycota</taxon>
        <taxon>Pezizomycotina</taxon>
        <taxon>Sordariomycetes</taxon>
        <taxon>Sordariomycetidae</taxon>
        <taxon>Sordariales</taxon>
        <taxon>Lasiosphaeriaceae</taxon>
        <taxon>Apiosordaria</taxon>
    </lineage>
</organism>
<feature type="compositionally biased region" description="Low complexity" evidence="12">
    <location>
        <begin position="52"/>
        <end position="72"/>
    </location>
</feature>
<dbReference type="GO" id="GO:0006511">
    <property type="term" value="P:ubiquitin-dependent protein catabolic process"/>
    <property type="evidence" value="ECO:0007669"/>
    <property type="project" value="InterPro"/>
</dbReference>
<dbReference type="InterPro" id="IPR003613">
    <property type="entry name" value="Ubox_domain"/>
</dbReference>
<keyword evidence="10" id="KW-0539">Nucleus</keyword>
<evidence type="ECO:0000256" key="2">
    <source>
        <dbReference type="ARBA" id="ARBA00004123"/>
    </source>
</evidence>
<feature type="compositionally biased region" description="Pro residues" evidence="12">
    <location>
        <begin position="10"/>
        <end position="19"/>
    </location>
</feature>
<evidence type="ECO:0000313" key="15">
    <source>
        <dbReference type="Proteomes" id="UP001172159"/>
    </source>
</evidence>
<keyword evidence="7" id="KW-0808">Transferase</keyword>
<dbReference type="GO" id="GO:0000151">
    <property type="term" value="C:ubiquitin ligase complex"/>
    <property type="evidence" value="ECO:0007669"/>
    <property type="project" value="InterPro"/>
</dbReference>
<dbReference type="GO" id="GO:0000209">
    <property type="term" value="P:protein polyubiquitination"/>
    <property type="evidence" value="ECO:0007669"/>
    <property type="project" value="TreeGrafter"/>
</dbReference>
<evidence type="ECO:0000256" key="9">
    <source>
        <dbReference type="ARBA" id="ARBA00023110"/>
    </source>
</evidence>
<dbReference type="PANTHER" id="PTHR13931">
    <property type="entry name" value="UBIQUITINATION FACTOR E4"/>
    <property type="match status" value="1"/>
</dbReference>
<dbReference type="InterPro" id="IPR045132">
    <property type="entry name" value="UBE4"/>
</dbReference>
<comment type="subcellular location">
    <subcellularLocation>
        <location evidence="3">Cytoplasm</location>
    </subcellularLocation>
    <subcellularLocation>
        <location evidence="2">Nucleus</location>
    </subcellularLocation>
</comment>
<keyword evidence="15" id="KW-1185">Reference proteome</keyword>
<dbReference type="GO" id="GO:0003755">
    <property type="term" value="F:peptidyl-prolyl cis-trans isomerase activity"/>
    <property type="evidence" value="ECO:0007669"/>
    <property type="project" value="UniProtKB-KW"/>
</dbReference>
<dbReference type="GO" id="GO:0005634">
    <property type="term" value="C:nucleus"/>
    <property type="evidence" value="ECO:0007669"/>
    <property type="project" value="UniProtKB-SubCell"/>
</dbReference>
<dbReference type="InterPro" id="IPR013083">
    <property type="entry name" value="Znf_RING/FYVE/PHD"/>
</dbReference>
<reference evidence="14" key="1">
    <citation type="submission" date="2023-06" db="EMBL/GenBank/DDBJ databases">
        <title>Genome-scale phylogeny and comparative genomics of the fungal order Sordariales.</title>
        <authorList>
            <consortium name="Lawrence Berkeley National Laboratory"/>
            <person name="Hensen N."/>
            <person name="Bonometti L."/>
            <person name="Westerberg I."/>
            <person name="Brannstrom I.O."/>
            <person name="Guillou S."/>
            <person name="Cros-Aarteil S."/>
            <person name="Calhoun S."/>
            <person name="Haridas S."/>
            <person name="Kuo A."/>
            <person name="Mondo S."/>
            <person name="Pangilinan J."/>
            <person name="Riley R."/>
            <person name="Labutti K."/>
            <person name="Andreopoulos B."/>
            <person name="Lipzen A."/>
            <person name="Chen C."/>
            <person name="Yanf M."/>
            <person name="Daum C."/>
            <person name="Ng V."/>
            <person name="Clum A."/>
            <person name="Steindorff A."/>
            <person name="Ohm R."/>
            <person name="Martin F."/>
            <person name="Silar P."/>
            <person name="Natvig D."/>
            <person name="Lalanne C."/>
            <person name="Gautier V."/>
            <person name="Ament-Velasquez S.L."/>
            <person name="Kruys A."/>
            <person name="Hutchinson M.I."/>
            <person name="Powell A.J."/>
            <person name="Barry K."/>
            <person name="Miller A.N."/>
            <person name="Grigoriev I.V."/>
            <person name="Debuchy R."/>
            <person name="Gladieux P."/>
            <person name="Thoren M.H."/>
            <person name="Johannesson H."/>
        </authorList>
    </citation>
    <scope>NUCLEOTIDE SEQUENCE</scope>
    <source>
        <strain evidence="14">CBS 540.89</strain>
    </source>
</reference>
<feature type="domain" description="U-box" evidence="13">
    <location>
        <begin position="1010"/>
        <end position="1083"/>
    </location>
</feature>
<keyword evidence="11" id="KW-0175">Coiled coil</keyword>
<gene>
    <name evidence="14" type="ORF">B0T21DRAFT_384895</name>
</gene>
<accession>A0AA40BEA9</accession>
<protein>
    <submittedName>
        <fullName evidence="14">Ubiquitin elongating factor core-domain-containing protein</fullName>
    </submittedName>
</protein>
<dbReference type="GO" id="GO:0005737">
    <property type="term" value="C:cytoplasm"/>
    <property type="evidence" value="ECO:0007669"/>
    <property type="project" value="UniProtKB-SubCell"/>
</dbReference>
<dbReference type="Proteomes" id="UP001172159">
    <property type="component" value="Unassembled WGS sequence"/>
</dbReference>
<comment type="catalytic activity">
    <reaction evidence="1">
        <text>S-ubiquitinyl-[E2 ubiquitin-conjugating enzyme]-L-cysteine + [acceptor protein]-L-lysine = [E2 ubiquitin-conjugating enzyme]-L-cysteine + N(6)-ubiquitinyl-[acceptor protein]-L-lysine.</text>
        <dbReference type="EC" id="2.3.2.27"/>
    </reaction>
</comment>
<feature type="compositionally biased region" description="Basic and acidic residues" evidence="12">
    <location>
        <begin position="26"/>
        <end position="35"/>
    </location>
</feature>
<dbReference type="Pfam" id="PF10408">
    <property type="entry name" value="Ufd2P_core"/>
    <property type="match status" value="1"/>
</dbReference>
<feature type="region of interest" description="Disordered" evidence="12">
    <location>
        <begin position="1"/>
        <end position="142"/>
    </location>
</feature>
<evidence type="ECO:0000256" key="1">
    <source>
        <dbReference type="ARBA" id="ARBA00000900"/>
    </source>
</evidence>
<dbReference type="Gene3D" id="3.30.40.10">
    <property type="entry name" value="Zinc/RING finger domain, C3HC4 (zinc finger)"/>
    <property type="match status" value="1"/>
</dbReference>
<feature type="coiled-coil region" evidence="11">
    <location>
        <begin position="550"/>
        <end position="577"/>
    </location>
</feature>
<name>A0AA40BEA9_9PEZI</name>
<dbReference type="AlphaFoldDB" id="A0AA40BEA9"/>
<evidence type="ECO:0000256" key="11">
    <source>
        <dbReference type="SAM" id="Coils"/>
    </source>
</evidence>
<dbReference type="InterPro" id="IPR019474">
    <property type="entry name" value="Ub_conjug_fac_E4_core"/>
</dbReference>
<dbReference type="PROSITE" id="PS51698">
    <property type="entry name" value="U_BOX"/>
    <property type="match status" value="1"/>
</dbReference>
<comment type="similarity">
    <text evidence="5">Belongs to the ubiquitin conjugation factor E4 family.</text>
</comment>
<comment type="caution">
    <text evidence="14">The sequence shown here is derived from an EMBL/GenBank/DDBJ whole genome shotgun (WGS) entry which is preliminary data.</text>
</comment>
<keyword evidence="6" id="KW-0963">Cytoplasm</keyword>
<evidence type="ECO:0000256" key="8">
    <source>
        <dbReference type="ARBA" id="ARBA00022786"/>
    </source>
</evidence>
<feature type="compositionally biased region" description="Polar residues" evidence="12">
    <location>
        <begin position="88"/>
        <end position="101"/>
    </location>
</feature>
<evidence type="ECO:0000256" key="4">
    <source>
        <dbReference type="ARBA" id="ARBA00004906"/>
    </source>
</evidence>
<evidence type="ECO:0000256" key="7">
    <source>
        <dbReference type="ARBA" id="ARBA00022679"/>
    </source>
</evidence>
<evidence type="ECO:0000256" key="6">
    <source>
        <dbReference type="ARBA" id="ARBA00022490"/>
    </source>
</evidence>
<dbReference type="EMBL" id="JAUKTV010000008">
    <property type="protein sequence ID" value="KAK0732673.1"/>
    <property type="molecule type" value="Genomic_DNA"/>
</dbReference>
<keyword evidence="8" id="KW-0833">Ubl conjugation pathway</keyword>
<evidence type="ECO:0000256" key="10">
    <source>
        <dbReference type="ARBA" id="ARBA00023242"/>
    </source>
</evidence>
<keyword evidence="9" id="KW-0697">Rotamase</keyword>
<comment type="pathway">
    <text evidence="4">Protein modification; protein ubiquitination.</text>
</comment>
<dbReference type="Pfam" id="PF04564">
    <property type="entry name" value="U-box"/>
    <property type="match status" value="1"/>
</dbReference>
<dbReference type="GO" id="GO:0036503">
    <property type="term" value="P:ERAD pathway"/>
    <property type="evidence" value="ECO:0007669"/>
    <property type="project" value="InterPro"/>
</dbReference>
<dbReference type="SMART" id="SM00504">
    <property type="entry name" value="Ubox"/>
    <property type="match status" value="1"/>
</dbReference>
<sequence>MDPTEEQQQPPAPAPPPAPASTLPDAPDRETMEAIRRRRLEKLGGGPGSSGSGANSPSATSPTSGTPTSGTPVPSEREKASPIVPIANRSQINITPSPSTTPRDKAASSLISEELGSKRRASELEGSPSGAPAPPRNKTPAREETFEDYADRILGSIFRVSVDATRTKDVHGHKLAFLPNLSQELTDEVAPLKLSQDRLEEAIMEAATEYPKDRPLFEYLLGCWKRVVRTLKALRNPSPQKEGLLKEARRLCFSNCIFALTMPELFSRDANPVQDSLVPYLLKEVENENGLCMDFIAEAVSRFDEDDTIAPLFTKAMVDISSKLSTMSMNDDYKPYVNALKTYARYAPLVNELAAHPCFQMAQSAPGIEKNTLLGPFFRISPLQPEVAAVYFAGPRTMDPRHIATSQSALQMTLSAHQADLRDIINAFIRASNQTRNKVLDWFAYIMNVNHKRRAMQHDPREVSSDGFMINITVILDCLCEPFMDSTFSKVGRIDINYFRRNPRIDIKDETKLNADQAQSDKFYSTKVDGDNNFITEVFFLTLAAHHYGSEATNAKLKSLDREIKHFEKNIALMEAERPKIMSRPTQLRQLDEALKKYTAFLEASMSLRMCISGVSLEQKMQARSLQFMRYVTVWLLRVASGTEYTPEKSLQLPLPASQPEAFRCLPEYALQDIVDNFKFVFREVPQVIVNAVGDELIALCITFLESSEYVKNPYLKSSLITLLYQGTWPRYHLSKGFLGELMTSTKFANQYLLYAVMKFYIECELTENGFYDKFNIRYEIFQIIKCVWVNDHYRQQLVQSSKSNRSFFVRFVNLLMNDATYVLDEGLGKFPKIHEFQVKLKDPSLSQQDREKIEEELREAETRATSFMQLANETVGMMRLFTTTLSEAFTMPEIVQRLAGMLDYNLDMLTGPKSKNLKVENPEKYHFSPKTLLPEIADIYLNLGSSPAFVEAVAGDGRSYKDSTMQQTAQILRGKHLKDEHEVRAWEALCEKFRKAKEILEQAELDFDDAPAEFEDPIMGILMTDPVILPSKHVVDRSTITQHLLSDPKDPYTRQPMGIEDVVPAAELRERIERWKEEKLVEARRGREEKLAEVVGQGGEESVRGEFLVVSSLHV</sequence>
<evidence type="ECO:0000313" key="14">
    <source>
        <dbReference type="EMBL" id="KAK0732673.1"/>
    </source>
</evidence>
<dbReference type="FunFam" id="3.30.40.10:FF:000055">
    <property type="entry name" value="Ubiquitin conjugation factor e4 a"/>
    <property type="match status" value="1"/>
</dbReference>
<evidence type="ECO:0000256" key="12">
    <source>
        <dbReference type="SAM" id="MobiDB-lite"/>
    </source>
</evidence>
<dbReference type="PANTHER" id="PTHR13931:SF2">
    <property type="entry name" value="UBIQUITIN CONJUGATION FACTOR E4 B"/>
    <property type="match status" value="1"/>
</dbReference>
<proteinExistence type="inferred from homology"/>
<dbReference type="SUPFAM" id="SSF57850">
    <property type="entry name" value="RING/U-box"/>
    <property type="match status" value="1"/>
</dbReference>
<keyword evidence="9" id="KW-0413">Isomerase</keyword>
<evidence type="ECO:0000259" key="13">
    <source>
        <dbReference type="PROSITE" id="PS51698"/>
    </source>
</evidence>